<dbReference type="GO" id="GO:0030145">
    <property type="term" value="F:manganese ion binding"/>
    <property type="evidence" value="ECO:0007669"/>
    <property type="project" value="TreeGrafter"/>
</dbReference>
<dbReference type="GO" id="GO:0047734">
    <property type="term" value="F:CDP-glycerol diphosphatase activity"/>
    <property type="evidence" value="ECO:0007669"/>
    <property type="project" value="TreeGrafter"/>
</dbReference>
<dbReference type="EMBL" id="AB594718">
    <property type="protein sequence ID" value="BAJ23061.1"/>
    <property type="molecule type" value="mRNA"/>
</dbReference>
<dbReference type="PANTHER" id="PTHR16509:SF1">
    <property type="entry name" value="MANGANESE-DEPENDENT ADP-RIBOSE_CDP-ALCOHOL DIPHOSPHATASE"/>
    <property type="match status" value="1"/>
</dbReference>
<dbReference type="Gene3D" id="3.60.21.10">
    <property type="match status" value="1"/>
</dbReference>
<organism evidence="1">
    <name type="scientific">Pseudocentrotus depressus</name>
    <name type="common">Sea urchin</name>
    <dbReference type="NCBI Taxonomy" id="7678"/>
    <lineage>
        <taxon>Eukaryota</taxon>
        <taxon>Metazoa</taxon>
        <taxon>Echinodermata</taxon>
        <taxon>Eleutherozoa</taxon>
        <taxon>Echinozoa</taxon>
        <taxon>Echinoidea</taxon>
        <taxon>Euechinoidea</taxon>
        <taxon>Echinacea</taxon>
        <taxon>Camarodonta</taxon>
        <taxon>Echinidea</taxon>
        <taxon>Echinidae</taxon>
        <taxon>Pseudocentrotus</taxon>
    </lineage>
</organism>
<proteinExistence type="evidence at transcript level"/>
<protein>
    <submittedName>
        <fullName evidence="1">Uncharacterized protein</fullName>
    </submittedName>
</protein>
<evidence type="ECO:0000313" key="1">
    <source>
        <dbReference type="EMBL" id="BAJ23061.1"/>
    </source>
</evidence>
<dbReference type="SUPFAM" id="SSF56300">
    <property type="entry name" value="Metallo-dependent phosphatases"/>
    <property type="match status" value="1"/>
</dbReference>
<reference evidence="1" key="1">
    <citation type="submission" date="2010-10" db="EMBL/GenBank/DDBJ databases">
        <title>Up-regulated Genes during Ovarian Development of the Red Sea Urchin.</title>
        <authorList>
            <person name="Yamano K."/>
            <person name="Fujiwara A."/>
            <person name="Nakamura A.M."/>
            <person name="Unuma T."/>
            <person name="Ohno K."/>
            <person name="Yoshikuni M."/>
        </authorList>
    </citation>
    <scope>NUCLEOTIDE SEQUENCE</scope>
    <source>
        <tissue evidence="1">Ovary</tissue>
    </source>
</reference>
<feature type="non-terminal residue" evidence="1">
    <location>
        <position position="1"/>
    </location>
</feature>
<dbReference type="GO" id="GO:0047631">
    <property type="term" value="F:ADP-ribose diphosphatase activity"/>
    <property type="evidence" value="ECO:0007669"/>
    <property type="project" value="TreeGrafter"/>
</dbReference>
<dbReference type="PANTHER" id="PTHR16509">
    <property type="match status" value="1"/>
</dbReference>
<dbReference type="InterPro" id="IPR029052">
    <property type="entry name" value="Metallo-depent_PP-like"/>
</dbReference>
<sequence>GSGIKGEVHHVWGNHEFYNFTRLELLNSPLFTGRKYLKHCHPSAHKRSLSRNASLTSRNCESDYLLLQDQTPKDFSTYDFSDETIPTYYDFSPFKGFRFVLLDTFEVSTISYSDTDSPERVAALNILKRHNKNKLLNDCSGLEGKDQRFVSYNGGISNKQMQWLKDVLCRAIDHKEKVVVFGHVPICPEVSVDDCLVWNYQDVLTLLRSSQCVIATLFGHTHQYRHHADEAGIHHLVLPGVVECQPGTNGFMTFDMFAEGMIVHRVGEVPPLTLEYI</sequence>
<dbReference type="GO" id="GO:0008663">
    <property type="term" value="F:2',3'-cyclic-nucleotide 2'-phosphodiesterase activity"/>
    <property type="evidence" value="ECO:0007669"/>
    <property type="project" value="TreeGrafter"/>
</dbReference>
<dbReference type="AlphaFoldDB" id="E2S058"/>
<accession>E2S058</accession>
<name>E2S058_PSEDP</name>